<keyword evidence="3 7" id="KW-0812">Transmembrane</keyword>
<dbReference type="Pfam" id="PF01292">
    <property type="entry name" value="Ni_hydr_CYTB"/>
    <property type="match status" value="1"/>
</dbReference>
<dbReference type="GO" id="GO:0022904">
    <property type="term" value="P:respiratory electron transport chain"/>
    <property type="evidence" value="ECO:0007669"/>
    <property type="project" value="InterPro"/>
</dbReference>
<feature type="transmembrane region" description="Helical" evidence="7">
    <location>
        <begin position="84"/>
        <end position="103"/>
    </location>
</feature>
<evidence type="ECO:0000256" key="7">
    <source>
        <dbReference type="SAM" id="Phobius"/>
    </source>
</evidence>
<keyword evidence="5 7" id="KW-0472">Membrane</keyword>
<dbReference type="GO" id="GO:0009055">
    <property type="term" value="F:electron transfer activity"/>
    <property type="evidence" value="ECO:0007669"/>
    <property type="project" value="InterPro"/>
</dbReference>
<dbReference type="InterPro" id="IPR051542">
    <property type="entry name" value="Hydrogenase_cytochrome"/>
</dbReference>
<evidence type="ECO:0000259" key="8">
    <source>
        <dbReference type="Pfam" id="PF01292"/>
    </source>
</evidence>
<dbReference type="AlphaFoldDB" id="A0A7X6ICI9"/>
<keyword evidence="4 7" id="KW-1133">Transmembrane helix</keyword>
<feature type="compositionally biased region" description="Basic and acidic residues" evidence="6">
    <location>
        <begin position="1"/>
        <end position="10"/>
    </location>
</feature>
<evidence type="ECO:0000256" key="1">
    <source>
        <dbReference type="ARBA" id="ARBA00004651"/>
    </source>
</evidence>
<accession>A0A7X6ICI9</accession>
<keyword evidence="10" id="KW-1185">Reference proteome</keyword>
<dbReference type="InterPro" id="IPR011577">
    <property type="entry name" value="Cyt_b561_bac/Ni-Hgenase"/>
</dbReference>
<dbReference type="Gene3D" id="1.20.950.20">
    <property type="entry name" value="Transmembrane di-heme cytochromes, Chain C"/>
    <property type="match status" value="1"/>
</dbReference>
<evidence type="ECO:0000313" key="9">
    <source>
        <dbReference type="EMBL" id="NKE72504.1"/>
    </source>
</evidence>
<dbReference type="GO" id="GO:0005886">
    <property type="term" value="C:plasma membrane"/>
    <property type="evidence" value="ECO:0007669"/>
    <property type="project" value="UniProtKB-SubCell"/>
</dbReference>
<evidence type="ECO:0000256" key="2">
    <source>
        <dbReference type="ARBA" id="ARBA00022475"/>
    </source>
</evidence>
<evidence type="ECO:0000256" key="4">
    <source>
        <dbReference type="ARBA" id="ARBA00022989"/>
    </source>
</evidence>
<dbReference type="SUPFAM" id="SSF81342">
    <property type="entry name" value="Transmembrane di-heme cytochromes"/>
    <property type="match status" value="1"/>
</dbReference>
<gene>
    <name evidence="9" type="ORF">MNODULE_17270</name>
</gene>
<feature type="domain" description="Cytochrome b561 bacterial/Ni-hydrogenase" evidence="8">
    <location>
        <begin position="44"/>
        <end position="226"/>
    </location>
</feature>
<feature type="transmembrane region" description="Helical" evidence="7">
    <location>
        <begin position="149"/>
        <end position="171"/>
    </location>
</feature>
<evidence type="ECO:0000313" key="10">
    <source>
        <dbReference type="Proteomes" id="UP000534783"/>
    </source>
</evidence>
<organism evidence="9 10">
    <name type="scientific">Candidatus Manganitrophus noduliformans</name>
    <dbReference type="NCBI Taxonomy" id="2606439"/>
    <lineage>
        <taxon>Bacteria</taxon>
        <taxon>Pseudomonadati</taxon>
        <taxon>Nitrospirota</taxon>
        <taxon>Nitrospiria</taxon>
        <taxon>Candidatus Troglogloeales</taxon>
        <taxon>Candidatus Manganitrophaceae</taxon>
        <taxon>Candidatus Manganitrophus</taxon>
    </lineage>
</organism>
<dbReference type="Proteomes" id="UP000534783">
    <property type="component" value="Unassembled WGS sequence"/>
</dbReference>
<proteinExistence type="predicted"/>
<dbReference type="PANTHER" id="PTHR30485:SF1">
    <property type="entry name" value="CYTOCHROME YDHU-RELATED"/>
    <property type="match status" value="1"/>
</dbReference>
<evidence type="ECO:0000256" key="6">
    <source>
        <dbReference type="SAM" id="MobiDB-lite"/>
    </source>
</evidence>
<evidence type="ECO:0000256" key="5">
    <source>
        <dbReference type="ARBA" id="ARBA00023136"/>
    </source>
</evidence>
<dbReference type="EMBL" id="VTOW01000003">
    <property type="protein sequence ID" value="NKE72504.1"/>
    <property type="molecule type" value="Genomic_DNA"/>
</dbReference>
<dbReference type="PANTHER" id="PTHR30485">
    <property type="entry name" value="NI/FE-HYDROGENASE 1 B-TYPE CYTOCHROME SUBUNIT"/>
    <property type="match status" value="1"/>
</dbReference>
<feature type="transmembrane region" description="Helical" evidence="7">
    <location>
        <begin position="192"/>
        <end position="216"/>
    </location>
</feature>
<dbReference type="RefSeq" id="WP_168062211.1">
    <property type="nucleotide sequence ID" value="NZ_VTOW01000003.1"/>
</dbReference>
<dbReference type="InterPro" id="IPR016174">
    <property type="entry name" value="Di-haem_cyt_TM"/>
</dbReference>
<feature type="region of interest" description="Disordered" evidence="6">
    <location>
        <begin position="1"/>
        <end position="37"/>
    </location>
</feature>
<dbReference type="GO" id="GO:0020037">
    <property type="term" value="F:heme binding"/>
    <property type="evidence" value="ECO:0007669"/>
    <property type="project" value="TreeGrafter"/>
</dbReference>
<sequence>MGKADDKNQDPTDAIGPGEPLSPPVIRSETAGPERLSPAPEVFRHPFFIRLTHWINALCLLMLVISGFQIYTGRQWLFGRWHHFLFAWIFSFNGLVYVAYSVASGHLLKNLFPGWSDFRKIGSTLRDTLFFRHPKGAEAARYNVLQKTAYTGVVFILGPLILLTGLASSARGEAVFPFLHDLFGTRKRAQSIHFNLTILFIAYTAFHLLMVILTGFGNNLRSMLTGWYRIPPVDEGNEK</sequence>
<keyword evidence="2" id="KW-1003">Cell membrane</keyword>
<comment type="caution">
    <text evidence="9">The sequence shown here is derived from an EMBL/GenBank/DDBJ whole genome shotgun (WGS) entry which is preliminary data.</text>
</comment>
<comment type="subcellular location">
    <subcellularLocation>
        <location evidence="1">Cell membrane</location>
        <topology evidence="1">Multi-pass membrane protein</topology>
    </subcellularLocation>
</comment>
<feature type="transmembrane region" description="Helical" evidence="7">
    <location>
        <begin position="53"/>
        <end position="72"/>
    </location>
</feature>
<name>A0A7X6ICI9_9BACT</name>
<reference evidence="9 10" key="1">
    <citation type="journal article" date="2020" name="Nature">
        <title>Bacterial chemolithoautotrophy via manganese oxidation.</title>
        <authorList>
            <person name="Yu H."/>
            <person name="Leadbetter J.R."/>
        </authorList>
    </citation>
    <scope>NUCLEOTIDE SEQUENCE [LARGE SCALE GENOMIC DNA]</scope>
    <source>
        <strain evidence="9 10">Mn-1</strain>
    </source>
</reference>
<protein>
    <recommendedName>
        <fullName evidence="8">Cytochrome b561 bacterial/Ni-hydrogenase domain-containing protein</fullName>
    </recommendedName>
</protein>
<evidence type="ECO:0000256" key="3">
    <source>
        <dbReference type="ARBA" id="ARBA00022692"/>
    </source>
</evidence>